<name>A0A7W8FZK9_9GAMM</name>
<keyword evidence="1 4" id="KW-0808">Transferase</keyword>
<dbReference type="PANTHER" id="PTHR43877">
    <property type="entry name" value="AMINOALKYLPHOSPHONATE N-ACETYLTRANSFERASE-RELATED-RELATED"/>
    <property type="match status" value="1"/>
</dbReference>
<keyword evidence="5" id="KW-1185">Reference proteome</keyword>
<dbReference type="EC" id="2.3.1.1" evidence="4"/>
<evidence type="ECO:0000259" key="3">
    <source>
        <dbReference type="PROSITE" id="PS51186"/>
    </source>
</evidence>
<dbReference type="RefSeq" id="WP_221282023.1">
    <property type="nucleotide sequence ID" value="NZ_JACHHP010000003.1"/>
</dbReference>
<sequence length="169" mass="17470">MQATGCRRAGVLRVTMTPFPPPRIDAARADDLQPIHALLVSAGLPIDDVDIALLADFLVVRGAGGVVGVVGLQRAGDAALLRSLAVAPQRQRSGLGAALVDAAEAAAEARGIAALFLLTTSAAPFFATRGYAQIERAAAPPAIRSTAQFAQLCPASSVLMVKPVQRRPR</sequence>
<protein>
    <submittedName>
        <fullName evidence="4">Amino-acid N-acetyltransferase</fullName>
        <ecNumber evidence="4">2.3.1.1</ecNumber>
    </submittedName>
</protein>
<dbReference type="Pfam" id="PF13508">
    <property type="entry name" value="Acetyltransf_7"/>
    <property type="match status" value="1"/>
</dbReference>
<evidence type="ECO:0000313" key="4">
    <source>
        <dbReference type="EMBL" id="MBB5208582.1"/>
    </source>
</evidence>
<dbReference type="GO" id="GO:0016747">
    <property type="term" value="F:acyltransferase activity, transferring groups other than amino-acyl groups"/>
    <property type="evidence" value="ECO:0007669"/>
    <property type="project" value="InterPro"/>
</dbReference>
<evidence type="ECO:0000313" key="5">
    <source>
        <dbReference type="Proteomes" id="UP000521199"/>
    </source>
</evidence>
<dbReference type="InterPro" id="IPR050832">
    <property type="entry name" value="Bact_Acetyltransf"/>
</dbReference>
<gene>
    <name evidence="4" type="ORF">HNQ52_002124</name>
</gene>
<comment type="caution">
    <text evidence="4">The sequence shown here is derived from an EMBL/GenBank/DDBJ whole genome shotgun (WGS) entry which is preliminary data.</text>
</comment>
<dbReference type="InterPro" id="IPR000182">
    <property type="entry name" value="GNAT_dom"/>
</dbReference>
<dbReference type="NCBIfam" id="NF040501">
    <property type="entry name" value="resist_ArsN2"/>
    <property type="match status" value="1"/>
</dbReference>
<dbReference type="SUPFAM" id="SSF55729">
    <property type="entry name" value="Acyl-CoA N-acyltransferases (Nat)"/>
    <property type="match status" value="1"/>
</dbReference>
<feature type="domain" description="N-acetyltransferase" evidence="3">
    <location>
        <begin position="22"/>
        <end position="165"/>
    </location>
</feature>
<dbReference type="AlphaFoldDB" id="A0A7W8FZK9"/>
<proteinExistence type="predicted"/>
<dbReference type="PROSITE" id="PS51186">
    <property type="entry name" value="GNAT"/>
    <property type="match status" value="1"/>
</dbReference>
<keyword evidence="2 4" id="KW-0012">Acyltransferase</keyword>
<dbReference type="Gene3D" id="3.40.630.30">
    <property type="match status" value="1"/>
</dbReference>
<dbReference type="InterPro" id="IPR016181">
    <property type="entry name" value="Acyl_CoA_acyltransferase"/>
</dbReference>
<dbReference type="Proteomes" id="UP000521199">
    <property type="component" value="Unassembled WGS sequence"/>
</dbReference>
<evidence type="ECO:0000256" key="1">
    <source>
        <dbReference type="ARBA" id="ARBA00022679"/>
    </source>
</evidence>
<accession>A0A7W8FZK9</accession>
<reference evidence="4 5" key="1">
    <citation type="submission" date="2020-08" db="EMBL/GenBank/DDBJ databases">
        <title>Genomic Encyclopedia of Type Strains, Phase IV (KMG-IV): sequencing the most valuable type-strain genomes for metagenomic binning, comparative biology and taxonomic classification.</title>
        <authorList>
            <person name="Goeker M."/>
        </authorList>
    </citation>
    <scope>NUCLEOTIDE SEQUENCE [LARGE SCALE GENOMIC DNA]</scope>
    <source>
        <strain evidence="4 5">DSM 24163</strain>
    </source>
</reference>
<organism evidence="4 5">
    <name type="scientific">Chiayiivirga flava</name>
    <dbReference type="NCBI Taxonomy" id="659595"/>
    <lineage>
        <taxon>Bacteria</taxon>
        <taxon>Pseudomonadati</taxon>
        <taxon>Pseudomonadota</taxon>
        <taxon>Gammaproteobacteria</taxon>
        <taxon>Lysobacterales</taxon>
        <taxon>Lysobacteraceae</taxon>
        <taxon>Chiayiivirga</taxon>
    </lineage>
</organism>
<evidence type="ECO:0000256" key="2">
    <source>
        <dbReference type="ARBA" id="ARBA00023315"/>
    </source>
</evidence>
<dbReference type="EMBL" id="JACHHP010000003">
    <property type="protein sequence ID" value="MBB5208582.1"/>
    <property type="molecule type" value="Genomic_DNA"/>
</dbReference>